<dbReference type="AlphaFoldDB" id="A0A9K3GEQ2"/>
<organism evidence="1 2">
    <name type="scientific">Kipferlia bialata</name>
    <dbReference type="NCBI Taxonomy" id="797122"/>
    <lineage>
        <taxon>Eukaryota</taxon>
        <taxon>Metamonada</taxon>
        <taxon>Carpediemonas-like organisms</taxon>
        <taxon>Kipferlia</taxon>
    </lineage>
</organism>
<accession>A0A9K3GEQ2</accession>
<proteinExistence type="predicted"/>
<keyword evidence="2" id="KW-1185">Reference proteome</keyword>
<dbReference type="Proteomes" id="UP000265618">
    <property type="component" value="Unassembled WGS sequence"/>
</dbReference>
<comment type="caution">
    <text evidence="1">The sequence shown here is derived from an EMBL/GenBank/DDBJ whole genome shotgun (WGS) entry which is preliminary data.</text>
</comment>
<gene>
    <name evidence="1" type="ORF">KIPB_002132</name>
</gene>
<evidence type="ECO:0000313" key="1">
    <source>
        <dbReference type="EMBL" id="GIQ81209.1"/>
    </source>
</evidence>
<evidence type="ECO:0000313" key="2">
    <source>
        <dbReference type="Proteomes" id="UP000265618"/>
    </source>
</evidence>
<name>A0A9K3GEQ2_9EUKA</name>
<sequence length="214" mass="24066">MSVSTVLSKMSRILSQSGSDLSEVVKALNKRCQECIAVSHTDHDHYWFTRDCPIDMTIPVVLHGAVRQLMVSFVVPADFVTDLGTVGVKWDMEYALAFVVHDVLFCWSDDTIVCGPKGLWGHSRKRIADAALRSILYLLGFGKCRSTLVEAAVHLFSHSAWKVQEWDTKNRQLFSPEGRPRVGFIPRHERGNRRRTPGVSTPGVPRGWVVRHVA</sequence>
<protein>
    <submittedName>
        <fullName evidence="1">Uncharacterized protein</fullName>
    </submittedName>
</protein>
<reference evidence="1 2" key="1">
    <citation type="journal article" date="2018" name="PLoS ONE">
        <title>The draft genome of Kipferlia bialata reveals reductive genome evolution in fornicate parasites.</title>
        <authorList>
            <person name="Tanifuji G."/>
            <person name="Takabayashi S."/>
            <person name="Kume K."/>
            <person name="Takagi M."/>
            <person name="Nakayama T."/>
            <person name="Kamikawa R."/>
            <person name="Inagaki Y."/>
            <person name="Hashimoto T."/>
        </authorList>
    </citation>
    <scope>NUCLEOTIDE SEQUENCE [LARGE SCALE GENOMIC DNA]</scope>
    <source>
        <strain evidence="1">NY0173</strain>
    </source>
</reference>
<dbReference type="EMBL" id="BDIP01000333">
    <property type="protein sequence ID" value="GIQ81209.1"/>
    <property type="molecule type" value="Genomic_DNA"/>
</dbReference>